<evidence type="ECO:0000256" key="2">
    <source>
        <dbReference type="ARBA" id="ARBA00022679"/>
    </source>
</evidence>
<organism evidence="8 9">
    <name type="scientific">Kaistia geumhonensis</name>
    <dbReference type="NCBI Taxonomy" id="410839"/>
    <lineage>
        <taxon>Bacteria</taxon>
        <taxon>Pseudomonadati</taxon>
        <taxon>Pseudomonadota</taxon>
        <taxon>Alphaproteobacteria</taxon>
        <taxon>Hyphomicrobiales</taxon>
        <taxon>Kaistiaceae</taxon>
        <taxon>Kaistia</taxon>
    </lineage>
</organism>
<dbReference type="PROSITE" id="PS00373">
    <property type="entry name" value="GART"/>
    <property type="match status" value="1"/>
</dbReference>
<feature type="binding site" evidence="6">
    <location>
        <position position="111"/>
    </location>
    <ligand>
        <name>(6R)-10-formyltetrahydrofolate</name>
        <dbReference type="ChEBI" id="CHEBI:195366"/>
    </ligand>
</feature>
<accession>A0ABU0M2V1</accession>
<sequence length="221" mass="23558">MSAMRKRVAVLISGRGSNMASLIEAAADPAYPAEIALVLANRHDAAGLQRAHAAGIATDVIDHKAFPDRPSFDAALDARLRAERIDLVCLAGFMRLLTPGFVEGWRDRMINIHPSLLPLFPGLHTHRRAIEAGMTLAGCTVHFVRAEMDSGPIIGQAVVPIAPGDSEDSLAARVLSAEHRLYPLALALVADGLARVEGERLVLDAQLPINRTGMLVAPAFG</sequence>
<feature type="binding site" evidence="6">
    <location>
        <begin position="94"/>
        <end position="97"/>
    </location>
    <ligand>
        <name>(6R)-10-formyltetrahydrofolate</name>
        <dbReference type="ChEBI" id="CHEBI:195366"/>
    </ligand>
</feature>
<dbReference type="InterPro" id="IPR004607">
    <property type="entry name" value="GART"/>
</dbReference>
<dbReference type="GO" id="GO:0004644">
    <property type="term" value="F:phosphoribosylglycinamide formyltransferase activity"/>
    <property type="evidence" value="ECO:0007669"/>
    <property type="project" value="UniProtKB-EC"/>
</dbReference>
<evidence type="ECO:0000256" key="3">
    <source>
        <dbReference type="ARBA" id="ARBA00022755"/>
    </source>
</evidence>
<dbReference type="Gene3D" id="3.40.50.170">
    <property type="entry name" value="Formyl transferase, N-terminal domain"/>
    <property type="match status" value="1"/>
</dbReference>
<dbReference type="Proteomes" id="UP001223743">
    <property type="component" value="Unassembled WGS sequence"/>
</dbReference>
<reference evidence="8 9" key="1">
    <citation type="submission" date="2023-07" db="EMBL/GenBank/DDBJ databases">
        <title>Genomic Encyclopedia of Type Strains, Phase IV (KMG-IV): sequencing the most valuable type-strain genomes for metagenomic binning, comparative biology and taxonomic classification.</title>
        <authorList>
            <person name="Goeker M."/>
        </authorList>
    </citation>
    <scope>NUCLEOTIDE SEQUENCE [LARGE SCALE GENOMIC DNA]</scope>
    <source>
        <strain evidence="8 9">B1-1</strain>
    </source>
</reference>
<keyword evidence="9" id="KW-1185">Reference proteome</keyword>
<dbReference type="EC" id="2.1.2.2" evidence="6"/>
<feature type="binding site" evidence="6">
    <location>
        <position position="69"/>
    </location>
    <ligand>
        <name>(6R)-10-formyltetrahydrofolate</name>
        <dbReference type="ChEBI" id="CHEBI:195366"/>
    </ligand>
</feature>
<dbReference type="InterPro" id="IPR002376">
    <property type="entry name" value="Formyl_transf_N"/>
</dbReference>
<comment type="caution">
    <text evidence="8">The sequence shown here is derived from an EMBL/GenBank/DDBJ whole genome shotgun (WGS) entry which is preliminary data.</text>
</comment>
<dbReference type="SUPFAM" id="SSF53328">
    <property type="entry name" value="Formyltransferase"/>
    <property type="match status" value="1"/>
</dbReference>
<name>A0ABU0M2V1_9HYPH</name>
<feature type="site" description="Raises pKa of active site His" evidence="6">
    <location>
        <position position="149"/>
    </location>
</feature>
<comment type="function">
    <text evidence="6">Catalyzes the transfer of a formyl group from 10-formyltetrahydrofolate to 5-phospho-ribosyl-glycinamide (GAR), producing 5-phospho-ribosyl-N-formylglycinamide (FGAR) and tetrahydrofolate.</text>
</comment>
<protein>
    <recommendedName>
        <fullName evidence="6">Phosphoribosylglycinamide formyltransferase</fullName>
        <ecNumber evidence="6">2.1.2.2</ecNumber>
    </recommendedName>
    <alternativeName>
        <fullName evidence="6">5'-phosphoribosylglycinamide transformylase</fullName>
    </alternativeName>
    <alternativeName>
        <fullName evidence="6">GAR transformylase</fullName>
        <shortName evidence="6">GART</shortName>
    </alternativeName>
</protein>
<evidence type="ECO:0000256" key="6">
    <source>
        <dbReference type="HAMAP-Rule" id="MF_01930"/>
    </source>
</evidence>
<proteinExistence type="inferred from homology"/>
<evidence type="ECO:0000313" key="8">
    <source>
        <dbReference type="EMBL" id="MDQ0515190.1"/>
    </source>
</evidence>
<comment type="similarity">
    <text evidence="4 6">Belongs to the GART family.</text>
</comment>
<comment type="pathway">
    <text evidence="1 6">Purine metabolism; IMP biosynthesis via de novo pathway; N(2)-formyl-N(1)-(5-phospho-D-ribosyl)glycinamide from N(1)-(5-phospho-D-ribosyl)glycinamide (10-formyl THF route): step 1/1.</text>
</comment>
<dbReference type="Pfam" id="PF00551">
    <property type="entry name" value="Formyl_trans_N"/>
    <property type="match status" value="1"/>
</dbReference>
<dbReference type="EMBL" id="JAUSWJ010000001">
    <property type="protein sequence ID" value="MDQ0515190.1"/>
    <property type="molecule type" value="Genomic_DNA"/>
</dbReference>
<evidence type="ECO:0000256" key="5">
    <source>
        <dbReference type="ARBA" id="ARBA00047664"/>
    </source>
</evidence>
<comment type="catalytic activity">
    <reaction evidence="5 6">
        <text>N(1)-(5-phospho-beta-D-ribosyl)glycinamide + (6R)-10-formyltetrahydrofolate = N(2)-formyl-N(1)-(5-phospho-beta-D-ribosyl)glycinamide + (6S)-5,6,7,8-tetrahydrofolate + H(+)</text>
        <dbReference type="Rhea" id="RHEA:15053"/>
        <dbReference type="ChEBI" id="CHEBI:15378"/>
        <dbReference type="ChEBI" id="CHEBI:57453"/>
        <dbReference type="ChEBI" id="CHEBI:143788"/>
        <dbReference type="ChEBI" id="CHEBI:147286"/>
        <dbReference type="ChEBI" id="CHEBI:195366"/>
        <dbReference type="EC" id="2.1.2.2"/>
    </reaction>
</comment>
<keyword evidence="3 6" id="KW-0658">Purine biosynthesis</keyword>
<keyword evidence="2 6" id="KW-0808">Transferase</keyword>
<feature type="active site" description="Proton donor" evidence="6">
    <location>
        <position position="113"/>
    </location>
</feature>
<dbReference type="CDD" id="cd08645">
    <property type="entry name" value="FMT_core_GART"/>
    <property type="match status" value="1"/>
</dbReference>
<dbReference type="NCBIfam" id="TIGR00639">
    <property type="entry name" value="PurN"/>
    <property type="match status" value="1"/>
</dbReference>
<dbReference type="InterPro" id="IPR001555">
    <property type="entry name" value="GART_AS"/>
</dbReference>
<feature type="domain" description="Formyl transferase N-terminal" evidence="7">
    <location>
        <begin position="6"/>
        <end position="186"/>
    </location>
</feature>
<evidence type="ECO:0000256" key="4">
    <source>
        <dbReference type="ARBA" id="ARBA00038440"/>
    </source>
</evidence>
<feature type="binding site" evidence="6">
    <location>
        <begin position="16"/>
        <end position="18"/>
    </location>
    <ligand>
        <name>N(1)-(5-phospho-beta-D-ribosyl)glycinamide</name>
        <dbReference type="ChEBI" id="CHEBI:143788"/>
    </ligand>
</feature>
<evidence type="ECO:0000259" key="7">
    <source>
        <dbReference type="Pfam" id="PF00551"/>
    </source>
</evidence>
<dbReference type="InterPro" id="IPR036477">
    <property type="entry name" value="Formyl_transf_N_sf"/>
</dbReference>
<dbReference type="PANTHER" id="PTHR43369">
    <property type="entry name" value="PHOSPHORIBOSYLGLYCINAMIDE FORMYLTRANSFERASE"/>
    <property type="match status" value="1"/>
</dbReference>
<evidence type="ECO:0000313" key="9">
    <source>
        <dbReference type="Proteomes" id="UP001223743"/>
    </source>
</evidence>
<dbReference type="PANTHER" id="PTHR43369:SF2">
    <property type="entry name" value="PHOSPHORIBOSYLGLYCINAMIDE FORMYLTRANSFERASE"/>
    <property type="match status" value="1"/>
</dbReference>
<evidence type="ECO:0000256" key="1">
    <source>
        <dbReference type="ARBA" id="ARBA00005054"/>
    </source>
</evidence>
<dbReference type="HAMAP" id="MF_01930">
    <property type="entry name" value="PurN"/>
    <property type="match status" value="1"/>
</dbReference>
<gene>
    <name evidence="6" type="primary">purN</name>
    <name evidence="8" type="ORF">QO015_000803</name>
</gene>